<feature type="domain" description="4'-phosphopantetheinyl transferase N-terminal" evidence="4">
    <location>
        <begin position="24"/>
        <end position="104"/>
    </location>
</feature>
<evidence type="ECO:0000313" key="6">
    <source>
        <dbReference type="Proteomes" id="UP000814176"/>
    </source>
</evidence>
<dbReference type="InterPro" id="IPR050559">
    <property type="entry name" value="P-Pant_transferase_sf"/>
</dbReference>
<dbReference type="PANTHER" id="PTHR12215:SF10">
    <property type="entry name" value="L-AMINOADIPATE-SEMIALDEHYDE DEHYDROGENASE-PHOSPHOPANTETHEINYL TRANSFERASE"/>
    <property type="match status" value="1"/>
</dbReference>
<organism evidence="5 6">
    <name type="scientific">Rhodofomes roseus</name>
    <dbReference type="NCBI Taxonomy" id="34475"/>
    <lineage>
        <taxon>Eukaryota</taxon>
        <taxon>Fungi</taxon>
        <taxon>Dikarya</taxon>
        <taxon>Basidiomycota</taxon>
        <taxon>Agaricomycotina</taxon>
        <taxon>Agaricomycetes</taxon>
        <taxon>Polyporales</taxon>
        <taxon>Rhodofomes</taxon>
    </lineage>
</organism>
<feature type="domain" description="4'-phosphopantetheinyl transferase" evidence="3">
    <location>
        <begin position="120"/>
        <end position="218"/>
    </location>
</feature>
<dbReference type="Proteomes" id="UP000814176">
    <property type="component" value="Unassembled WGS sequence"/>
</dbReference>
<dbReference type="EC" id="2.7.8.7" evidence="1"/>
<protein>
    <recommendedName>
        <fullName evidence="1">holo-[acyl-carrier-protein] synthase</fullName>
        <ecNumber evidence="1">2.7.8.7</ecNumber>
    </recommendedName>
</protein>
<comment type="caution">
    <text evidence="5">The sequence shown here is derived from an EMBL/GenBank/DDBJ whole genome shotgun (WGS) entry which is preliminary data.</text>
</comment>
<reference evidence="5 6" key="1">
    <citation type="journal article" date="2021" name="Environ. Microbiol.">
        <title>Gene family expansions and transcriptome signatures uncover fungal adaptations to wood decay.</title>
        <authorList>
            <person name="Hage H."/>
            <person name="Miyauchi S."/>
            <person name="Viragh M."/>
            <person name="Drula E."/>
            <person name="Min B."/>
            <person name="Chaduli D."/>
            <person name="Navarro D."/>
            <person name="Favel A."/>
            <person name="Norest M."/>
            <person name="Lesage-Meessen L."/>
            <person name="Balint B."/>
            <person name="Merenyi Z."/>
            <person name="de Eugenio L."/>
            <person name="Morin E."/>
            <person name="Martinez A.T."/>
            <person name="Baldrian P."/>
            <person name="Stursova M."/>
            <person name="Martinez M.J."/>
            <person name="Novotny C."/>
            <person name="Magnuson J.K."/>
            <person name="Spatafora J.W."/>
            <person name="Maurice S."/>
            <person name="Pangilinan J."/>
            <person name="Andreopoulos W."/>
            <person name="LaButti K."/>
            <person name="Hundley H."/>
            <person name="Na H."/>
            <person name="Kuo A."/>
            <person name="Barry K."/>
            <person name="Lipzen A."/>
            <person name="Henrissat B."/>
            <person name="Riley R."/>
            <person name="Ahrendt S."/>
            <person name="Nagy L.G."/>
            <person name="Grigoriev I.V."/>
            <person name="Martin F."/>
            <person name="Rosso M.N."/>
        </authorList>
    </citation>
    <scope>NUCLEOTIDE SEQUENCE [LARGE SCALE GENOMIC DNA]</scope>
    <source>
        <strain evidence="5 6">CIRM-BRFM 1785</strain>
    </source>
</reference>
<dbReference type="Pfam" id="PF22624">
    <property type="entry name" value="AASDHPPT_N"/>
    <property type="match status" value="1"/>
</dbReference>
<sequence length="267" mass="30472">MHIWVALLDETTPDAWKESQVCERGLTLVDPASRDRLNKFYHKRDSFRGLVGCLLPRMLLKQRGVPLEKMAFGRTQSGKPYIATEGIDPPIAYNITHDSGVVAMTWSSGEDLVGPPAYRLGIDVMKVHRPEHEAFANFLEAFSDQLTPLEHRSLLPSPSEPSLPESEALYRFYLIWTLKEAYTKALGLGLGFDFKRIEYDIHQETVRIDGALAREWKFDTYVGVAALSHREQARQAEDCRVEWWDAGSWLECHDAVEFVERALHELA</sequence>
<dbReference type="GeneID" id="72006221"/>
<keyword evidence="2" id="KW-0808">Transferase</keyword>
<dbReference type="EMBL" id="JADCUA010000001">
    <property type="protein sequence ID" value="KAH9844017.1"/>
    <property type="molecule type" value="Genomic_DNA"/>
</dbReference>
<proteinExistence type="predicted"/>
<dbReference type="Pfam" id="PF01648">
    <property type="entry name" value="ACPS"/>
    <property type="match status" value="1"/>
</dbReference>
<dbReference type="InterPro" id="IPR037143">
    <property type="entry name" value="4-PPantetheinyl_Trfase_dom_sf"/>
</dbReference>
<evidence type="ECO:0000256" key="1">
    <source>
        <dbReference type="ARBA" id="ARBA00013172"/>
    </source>
</evidence>
<dbReference type="SUPFAM" id="SSF56214">
    <property type="entry name" value="4'-phosphopantetheinyl transferase"/>
    <property type="match status" value="2"/>
</dbReference>
<evidence type="ECO:0000313" key="5">
    <source>
        <dbReference type="EMBL" id="KAH9844017.1"/>
    </source>
</evidence>
<name>A0ABQ8KXJ7_9APHY</name>
<dbReference type="InterPro" id="IPR055066">
    <property type="entry name" value="AASDHPPT_N"/>
</dbReference>
<dbReference type="RefSeq" id="XP_047784827.1">
    <property type="nucleotide sequence ID" value="XM_047925489.1"/>
</dbReference>
<evidence type="ECO:0000256" key="2">
    <source>
        <dbReference type="ARBA" id="ARBA00022679"/>
    </source>
</evidence>
<evidence type="ECO:0000259" key="4">
    <source>
        <dbReference type="Pfam" id="PF22624"/>
    </source>
</evidence>
<keyword evidence="6" id="KW-1185">Reference proteome</keyword>
<gene>
    <name evidence="5" type="ORF">C8Q71DRAFT_793629</name>
</gene>
<dbReference type="InterPro" id="IPR008278">
    <property type="entry name" value="4-PPantetheinyl_Trfase_dom"/>
</dbReference>
<evidence type="ECO:0000259" key="3">
    <source>
        <dbReference type="Pfam" id="PF01648"/>
    </source>
</evidence>
<dbReference type="PANTHER" id="PTHR12215">
    <property type="entry name" value="PHOSPHOPANTETHEINE TRANSFERASE"/>
    <property type="match status" value="1"/>
</dbReference>
<accession>A0ABQ8KXJ7</accession>
<dbReference type="Gene3D" id="3.90.470.20">
    <property type="entry name" value="4'-phosphopantetheinyl transferase domain"/>
    <property type="match status" value="2"/>
</dbReference>